<sequence length="318" mass="35103">MSRAQKIVLTVSQIAPPMPPSFAIVSVPAGASQVSWVDAYGESRQVAVWSCGVATRLRNLFQRASRPRTVRTSNMDEADDAFEVPFRRVKLSHERLGYATEVCIPFRALHRPALRHNLEGQYYEPLSHLNFKRILDRKGNGSVIHAGAFYGDMLHTLSCSASVVHAFEPVLENFVLARVNAMRMGLGNVRLQNAALSDANTIVGIVTEQEDGRFAGGASTIADDDGRARELVPAFRIDDLPLNDICLIHLDIEGHEASALEGARRTIHRDRPVIMIEDNSGNCPPILSSLGYEHAFKRGGLSYWATETDIAFVKTLVR</sequence>
<keyword evidence="2" id="KW-0489">Methyltransferase</keyword>
<dbReference type="GO" id="GO:0032259">
    <property type="term" value="P:methylation"/>
    <property type="evidence" value="ECO:0007669"/>
    <property type="project" value="UniProtKB-KW"/>
</dbReference>
<keyword evidence="3" id="KW-1185">Reference proteome</keyword>
<evidence type="ECO:0000259" key="1">
    <source>
        <dbReference type="Pfam" id="PF05050"/>
    </source>
</evidence>
<name>A0A844WB53_9RHOB</name>
<gene>
    <name evidence="2" type="ORF">GLS40_00325</name>
</gene>
<dbReference type="InterPro" id="IPR029063">
    <property type="entry name" value="SAM-dependent_MTases_sf"/>
</dbReference>
<proteinExistence type="predicted"/>
<reference evidence="2 3" key="1">
    <citation type="submission" date="2019-11" db="EMBL/GenBank/DDBJ databases">
        <title>Pseudooceanicola pacifica sp. nov., isolated from deep-sea sediment of the Pacific Ocean.</title>
        <authorList>
            <person name="Lyu L."/>
        </authorList>
    </citation>
    <scope>NUCLEOTIDE SEQUENCE [LARGE SCALE GENOMIC DNA]</scope>
    <source>
        <strain evidence="2 3">216_PA32_1</strain>
    </source>
</reference>
<dbReference type="InterPro" id="IPR006342">
    <property type="entry name" value="FkbM_mtfrase"/>
</dbReference>
<dbReference type="PANTHER" id="PTHR34203">
    <property type="entry name" value="METHYLTRANSFERASE, FKBM FAMILY PROTEIN"/>
    <property type="match status" value="1"/>
</dbReference>
<dbReference type="AlphaFoldDB" id="A0A844WB53"/>
<protein>
    <submittedName>
        <fullName evidence="2">FkbM family methyltransferase</fullName>
    </submittedName>
</protein>
<keyword evidence="2" id="KW-0808">Transferase</keyword>
<dbReference type="Gene3D" id="3.40.50.150">
    <property type="entry name" value="Vaccinia Virus protein VP39"/>
    <property type="match status" value="1"/>
</dbReference>
<dbReference type="GO" id="GO:0008168">
    <property type="term" value="F:methyltransferase activity"/>
    <property type="evidence" value="ECO:0007669"/>
    <property type="project" value="UniProtKB-KW"/>
</dbReference>
<dbReference type="EMBL" id="WNXQ01000001">
    <property type="protein sequence ID" value="MWB76460.1"/>
    <property type="molecule type" value="Genomic_DNA"/>
</dbReference>
<dbReference type="PANTHER" id="PTHR34203:SF15">
    <property type="entry name" value="SLL1173 PROTEIN"/>
    <property type="match status" value="1"/>
</dbReference>
<accession>A0A844WB53</accession>
<evidence type="ECO:0000313" key="2">
    <source>
        <dbReference type="EMBL" id="MWB76460.1"/>
    </source>
</evidence>
<dbReference type="SUPFAM" id="SSF53335">
    <property type="entry name" value="S-adenosyl-L-methionine-dependent methyltransferases"/>
    <property type="match status" value="1"/>
</dbReference>
<feature type="domain" description="Methyltransferase FkbM" evidence="1">
    <location>
        <begin position="162"/>
        <end position="280"/>
    </location>
</feature>
<evidence type="ECO:0000313" key="3">
    <source>
        <dbReference type="Proteomes" id="UP000443843"/>
    </source>
</evidence>
<dbReference type="InterPro" id="IPR052514">
    <property type="entry name" value="SAM-dependent_MTase"/>
</dbReference>
<dbReference type="Pfam" id="PF05050">
    <property type="entry name" value="Methyltransf_21"/>
    <property type="match status" value="1"/>
</dbReference>
<dbReference type="NCBIfam" id="TIGR01444">
    <property type="entry name" value="fkbM_fam"/>
    <property type="match status" value="1"/>
</dbReference>
<comment type="caution">
    <text evidence="2">The sequence shown here is derived from an EMBL/GenBank/DDBJ whole genome shotgun (WGS) entry which is preliminary data.</text>
</comment>
<dbReference type="Proteomes" id="UP000443843">
    <property type="component" value="Unassembled WGS sequence"/>
</dbReference>
<organism evidence="2 3">
    <name type="scientific">Pseudooceanicola pacificus</name>
    <dbReference type="NCBI Taxonomy" id="2676438"/>
    <lineage>
        <taxon>Bacteria</taxon>
        <taxon>Pseudomonadati</taxon>
        <taxon>Pseudomonadota</taxon>
        <taxon>Alphaproteobacteria</taxon>
        <taxon>Rhodobacterales</taxon>
        <taxon>Paracoccaceae</taxon>
        <taxon>Pseudooceanicola</taxon>
    </lineage>
</organism>